<dbReference type="CDD" id="cd07716">
    <property type="entry name" value="RNaseZ_short-form-like_MBL-fold"/>
    <property type="match status" value="1"/>
</dbReference>
<dbReference type="PANTHER" id="PTHR46018">
    <property type="entry name" value="ZINC PHOSPHODIESTERASE ELAC PROTEIN 1"/>
    <property type="match status" value="1"/>
</dbReference>
<dbReference type="STRING" id="1630135.DAD186_14630"/>
<dbReference type="Gene3D" id="3.60.15.10">
    <property type="entry name" value="Ribonuclease Z/Hydroxyacylglutathione hydrolase-like"/>
    <property type="match status" value="1"/>
</dbReference>
<reference evidence="2 3" key="1">
    <citation type="submission" date="2015-06" db="EMBL/GenBank/DDBJ databases">
        <title>Investigation of pathophysiology for high-risk pregnancy and development of treatment modality based on it.</title>
        <authorList>
            <person name="Kim B.-C."/>
            <person name="Lim S."/>
        </authorList>
    </citation>
    <scope>NUCLEOTIDE SEQUENCE [LARGE SCALE GENOMIC DNA]</scope>
    <source>
        <strain evidence="2 3">AD1-86</strain>
    </source>
</reference>
<dbReference type="AlphaFoldDB" id="A0A1B0ZJB9"/>
<name>A0A1B0ZJB9_9MICO</name>
<dbReference type="SMART" id="SM00849">
    <property type="entry name" value="Lactamase_B"/>
    <property type="match status" value="1"/>
</dbReference>
<dbReference type="Pfam" id="PF12706">
    <property type="entry name" value="Lactamase_B_2"/>
    <property type="match status" value="1"/>
</dbReference>
<organism evidence="2 3">
    <name type="scientific">Dermabacter vaginalis</name>
    <dbReference type="NCBI Taxonomy" id="1630135"/>
    <lineage>
        <taxon>Bacteria</taxon>
        <taxon>Bacillati</taxon>
        <taxon>Actinomycetota</taxon>
        <taxon>Actinomycetes</taxon>
        <taxon>Micrococcales</taxon>
        <taxon>Dermabacteraceae</taxon>
        <taxon>Dermabacter</taxon>
    </lineage>
</organism>
<dbReference type="EC" id="3.1.26.11" evidence="2"/>
<evidence type="ECO:0000313" key="2">
    <source>
        <dbReference type="EMBL" id="ANP28013.1"/>
    </source>
</evidence>
<dbReference type="Proteomes" id="UP000092596">
    <property type="component" value="Chromosome"/>
</dbReference>
<dbReference type="RefSeq" id="WP_208854252.1">
    <property type="nucleotide sequence ID" value="NZ_CP012117.1"/>
</dbReference>
<dbReference type="GO" id="GO:0042781">
    <property type="term" value="F:3'-tRNA processing endoribonuclease activity"/>
    <property type="evidence" value="ECO:0007669"/>
    <property type="project" value="UniProtKB-EC"/>
</dbReference>
<proteinExistence type="predicted"/>
<dbReference type="InterPro" id="IPR001279">
    <property type="entry name" value="Metallo-B-lactamas"/>
</dbReference>
<dbReference type="SUPFAM" id="SSF56281">
    <property type="entry name" value="Metallo-hydrolase/oxidoreductase"/>
    <property type="match status" value="1"/>
</dbReference>
<protein>
    <submittedName>
        <fullName evidence="2">TRNase Z</fullName>
        <ecNumber evidence="2">3.1.26.11</ecNumber>
    </submittedName>
</protein>
<gene>
    <name evidence="2" type="ORF">DAD186_14630</name>
</gene>
<feature type="domain" description="Metallo-beta-lactamase" evidence="1">
    <location>
        <begin position="20"/>
        <end position="227"/>
    </location>
</feature>
<dbReference type="InterPro" id="IPR036866">
    <property type="entry name" value="RibonucZ/Hydroxyglut_hydro"/>
</dbReference>
<dbReference type="PATRIC" id="fig|1630135.4.peg.1465"/>
<evidence type="ECO:0000313" key="3">
    <source>
        <dbReference type="Proteomes" id="UP000092596"/>
    </source>
</evidence>
<evidence type="ECO:0000259" key="1">
    <source>
        <dbReference type="SMART" id="SM00849"/>
    </source>
</evidence>
<dbReference type="EMBL" id="CP012117">
    <property type="protein sequence ID" value="ANP28013.1"/>
    <property type="molecule type" value="Genomic_DNA"/>
</dbReference>
<dbReference type="PANTHER" id="PTHR46018:SF4">
    <property type="entry name" value="METALLO-HYDROLASE YHFI-RELATED"/>
    <property type="match status" value="1"/>
</dbReference>
<accession>A0A1B0ZJB9</accession>
<keyword evidence="2" id="KW-0378">Hydrolase</keyword>
<dbReference type="KEGG" id="dva:DAD186_14630"/>
<sequence>MSIELTVVGCSGSYEGPGEPASCYLVTVPGKRGKPFRILIDCGNGALSNLHKVIDPSHIDIILISHLHADHFLDLAGLEVYLAYHPLVNCPTVRVFAPEGIDERLSAATGNPDPIPPGARRAPYEFIPLSEGDSIEAGRAIITAVAVEHPVPAFGFRIAVGDTVVAYTGDTDTCEGATTVANGADLLLCEAGYVEGRDDHFQGIHLTGKRAGILAREAGAKKLVLTHIPPWTDREVPLEEARAEFDGPLELAESLRTYTL</sequence>